<name>A0A382F9M9_9ZZZZ</name>
<gene>
    <name evidence="1" type="ORF">METZ01_LOCUS212620</name>
</gene>
<evidence type="ECO:0008006" key="2">
    <source>
        <dbReference type="Google" id="ProtNLM"/>
    </source>
</evidence>
<proteinExistence type="predicted"/>
<reference evidence="1" key="1">
    <citation type="submission" date="2018-05" db="EMBL/GenBank/DDBJ databases">
        <authorList>
            <person name="Lanie J.A."/>
            <person name="Ng W.-L."/>
            <person name="Kazmierczak K.M."/>
            <person name="Andrzejewski T.M."/>
            <person name="Davidsen T.M."/>
            <person name="Wayne K.J."/>
            <person name="Tettelin H."/>
            <person name="Glass J.I."/>
            <person name="Rusch D."/>
            <person name="Podicherti R."/>
            <person name="Tsui H.-C.T."/>
            <person name="Winkler M.E."/>
        </authorList>
    </citation>
    <scope>NUCLEOTIDE SEQUENCE</scope>
</reference>
<dbReference type="AlphaFoldDB" id="A0A382F9M9"/>
<dbReference type="Gene3D" id="1.25.40.10">
    <property type="entry name" value="Tetratricopeptide repeat domain"/>
    <property type="match status" value="1"/>
</dbReference>
<organism evidence="1">
    <name type="scientific">marine metagenome</name>
    <dbReference type="NCBI Taxonomy" id="408172"/>
    <lineage>
        <taxon>unclassified sequences</taxon>
        <taxon>metagenomes</taxon>
        <taxon>ecological metagenomes</taxon>
    </lineage>
</organism>
<accession>A0A382F9M9</accession>
<dbReference type="InterPro" id="IPR011990">
    <property type="entry name" value="TPR-like_helical_dom_sf"/>
</dbReference>
<dbReference type="EMBL" id="UINC01048789">
    <property type="protein sequence ID" value="SVB59766.1"/>
    <property type="molecule type" value="Genomic_DNA"/>
</dbReference>
<evidence type="ECO:0000313" key="1">
    <source>
        <dbReference type="EMBL" id="SVB59766.1"/>
    </source>
</evidence>
<sequence>MSTLTCILVFPNCRGEIIPTEDDLSSYGWVLYENGDFDNARKWFGDAVKADASFIDGYNGMGWTMGHLRQPDSAIHYFEQYIIDVNPNSFTEEWLDIYAGLSFAYNAMGDDYKTREYCLQFFHPSNQNLILEDGWVFSHNSEFDYFDVFVIKALSEFNLGKFDDCETTINRIHDDPDAPTFPAFTCDQHKNNLQGDYIGFDETTAVGREDMAYHIEFIQLSLAE</sequence>
<protein>
    <recommendedName>
        <fullName evidence="2">Tetratricopeptide repeat protein</fullName>
    </recommendedName>
</protein>
<dbReference type="SUPFAM" id="SSF48452">
    <property type="entry name" value="TPR-like"/>
    <property type="match status" value="1"/>
</dbReference>